<dbReference type="EMBL" id="QRBI01000105">
    <property type="protein sequence ID" value="RMC13702.1"/>
    <property type="molecule type" value="Genomic_DNA"/>
</dbReference>
<accession>A0A3M0KKC5</accession>
<feature type="compositionally biased region" description="Basic and acidic residues" evidence="1">
    <location>
        <begin position="65"/>
        <end position="77"/>
    </location>
</feature>
<dbReference type="Proteomes" id="UP000269221">
    <property type="component" value="Unassembled WGS sequence"/>
</dbReference>
<comment type="caution">
    <text evidence="2">The sequence shown here is derived from an EMBL/GenBank/DDBJ whole genome shotgun (WGS) entry which is preliminary data.</text>
</comment>
<dbReference type="AlphaFoldDB" id="A0A3M0KKC5"/>
<protein>
    <submittedName>
        <fullName evidence="2">Uncharacterized protein</fullName>
    </submittedName>
</protein>
<feature type="region of interest" description="Disordered" evidence="1">
    <location>
        <begin position="1"/>
        <end position="84"/>
    </location>
</feature>
<evidence type="ECO:0000256" key="1">
    <source>
        <dbReference type="SAM" id="MobiDB-lite"/>
    </source>
</evidence>
<name>A0A3M0KKC5_HIRRU</name>
<keyword evidence="3" id="KW-1185">Reference proteome</keyword>
<reference evidence="2 3" key="1">
    <citation type="submission" date="2018-07" db="EMBL/GenBank/DDBJ databases">
        <title>A high quality draft genome assembly of the barn swallow (H. rustica rustica).</title>
        <authorList>
            <person name="Formenti G."/>
            <person name="Chiara M."/>
            <person name="Poveda L."/>
            <person name="Francoijs K.-J."/>
            <person name="Bonisoli-Alquati A."/>
            <person name="Canova L."/>
            <person name="Gianfranceschi L."/>
            <person name="Horner D.S."/>
            <person name="Saino N."/>
        </authorList>
    </citation>
    <scope>NUCLEOTIDE SEQUENCE [LARGE SCALE GENOMIC DNA]</scope>
    <source>
        <strain evidence="2">Chelidonia</strain>
        <tissue evidence="2">Blood</tissue>
    </source>
</reference>
<evidence type="ECO:0000313" key="2">
    <source>
        <dbReference type="EMBL" id="RMC13702.1"/>
    </source>
</evidence>
<feature type="compositionally biased region" description="Polar residues" evidence="1">
    <location>
        <begin position="1"/>
        <end position="17"/>
    </location>
</feature>
<organism evidence="2 3">
    <name type="scientific">Hirundo rustica rustica</name>
    <dbReference type="NCBI Taxonomy" id="333673"/>
    <lineage>
        <taxon>Eukaryota</taxon>
        <taxon>Metazoa</taxon>
        <taxon>Chordata</taxon>
        <taxon>Craniata</taxon>
        <taxon>Vertebrata</taxon>
        <taxon>Euteleostomi</taxon>
        <taxon>Archelosauria</taxon>
        <taxon>Archosauria</taxon>
        <taxon>Dinosauria</taxon>
        <taxon>Saurischia</taxon>
        <taxon>Theropoda</taxon>
        <taxon>Coelurosauria</taxon>
        <taxon>Aves</taxon>
        <taxon>Neognathae</taxon>
        <taxon>Neoaves</taxon>
        <taxon>Telluraves</taxon>
        <taxon>Australaves</taxon>
        <taxon>Passeriformes</taxon>
        <taxon>Sylvioidea</taxon>
        <taxon>Hirundinidae</taxon>
        <taxon>Hirundo</taxon>
    </lineage>
</organism>
<sequence>MKGQNDQQTGVAATSSPPALHLMSSPAKSPINHLPLGPQRSDGKDRSRSVTSVAMSLADEEDEAEGSKGGKELLIEDAKDEVEP</sequence>
<gene>
    <name evidence="2" type="ORF">DUI87_08780</name>
</gene>
<proteinExistence type="predicted"/>
<evidence type="ECO:0000313" key="3">
    <source>
        <dbReference type="Proteomes" id="UP000269221"/>
    </source>
</evidence>